<proteinExistence type="predicted"/>
<accession>A0ABW9DTT9</accession>
<dbReference type="EMBL" id="JAQQCF010000012">
    <property type="protein sequence ID" value="MFM0638092.1"/>
    <property type="molecule type" value="Genomic_DNA"/>
</dbReference>
<protein>
    <recommendedName>
        <fullName evidence="3">YD repeat-containing protein</fullName>
    </recommendedName>
</protein>
<dbReference type="Proteomes" id="UP001629432">
    <property type="component" value="Unassembled WGS sequence"/>
</dbReference>
<sequence length="63" mass="6993">MRHFVTDSTGQVQFDPDSLPASYTYDGSNRVLTESVTYGASVFVKTYTYTGSNLTSESAWVKQ</sequence>
<evidence type="ECO:0008006" key="3">
    <source>
        <dbReference type="Google" id="ProtNLM"/>
    </source>
</evidence>
<evidence type="ECO:0000313" key="2">
    <source>
        <dbReference type="Proteomes" id="UP001629432"/>
    </source>
</evidence>
<name>A0ABW9DTT9_9BURK</name>
<dbReference type="RefSeq" id="WP_408337029.1">
    <property type="nucleotide sequence ID" value="NZ_JAQQCF010000012.1"/>
</dbReference>
<keyword evidence="2" id="KW-1185">Reference proteome</keyword>
<gene>
    <name evidence="1" type="ORF">PQQ63_15425</name>
</gene>
<evidence type="ECO:0000313" key="1">
    <source>
        <dbReference type="EMBL" id="MFM0638092.1"/>
    </source>
</evidence>
<organism evidence="1 2">
    <name type="scientific">Paraburkholderia metrosideri</name>
    <dbReference type="NCBI Taxonomy" id="580937"/>
    <lineage>
        <taxon>Bacteria</taxon>
        <taxon>Pseudomonadati</taxon>
        <taxon>Pseudomonadota</taxon>
        <taxon>Betaproteobacteria</taxon>
        <taxon>Burkholderiales</taxon>
        <taxon>Burkholderiaceae</taxon>
        <taxon>Paraburkholderia</taxon>
    </lineage>
</organism>
<reference evidence="1 2" key="1">
    <citation type="journal article" date="2024" name="Chem. Sci.">
        <title>Discovery of megapolipeptins by genome mining of a Burkholderiales bacteria collection.</title>
        <authorList>
            <person name="Paulo B.S."/>
            <person name="Recchia M.J.J."/>
            <person name="Lee S."/>
            <person name="Fergusson C.H."/>
            <person name="Romanowski S.B."/>
            <person name="Hernandez A."/>
            <person name="Krull N."/>
            <person name="Liu D.Y."/>
            <person name="Cavanagh H."/>
            <person name="Bos A."/>
            <person name="Gray C.A."/>
            <person name="Murphy B.T."/>
            <person name="Linington R.G."/>
            <person name="Eustaquio A.S."/>
        </authorList>
    </citation>
    <scope>NUCLEOTIDE SEQUENCE [LARGE SCALE GENOMIC DNA]</scope>
    <source>
        <strain evidence="1 2">RL17-338-BIC-A</strain>
    </source>
</reference>
<comment type="caution">
    <text evidence="1">The sequence shown here is derived from an EMBL/GenBank/DDBJ whole genome shotgun (WGS) entry which is preliminary data.</text>
</comment>